<accession>A0A151JA87</accession>
<evidence type="ECO:0000259" key="1">
    <source>
        <dbReference type="PROSITE" id="PS50164"/>
    </source>
</evidence>
<dbReference type="Pfam" id="PF26215">
    <property type="entry name" value="HTH_animal"/>
    <property type="match status" value="1"/>
</dbReference>
<dbReference type="InterPro" id="IPR058912">
    <property type="entry name" value="HTH_animal"/>
</dbReference>
<organism evidence="2 3">
    <name type="scientific">Trachymyrmex cornetzi</name>
    <dbReference type="NCBI Taxonomy" id="471704"/>
    <lineage>
        <taxon>Eukaryota</taxon>
        <taxon>Metazoa</taxon>
        <taxon>Ecdysozoa</taxon>
        <taxon>Arthropoda</taxon>
        <taxon>Hexapoda</taxon>
        <taxon>Insecta</taxon>
        <taxon>Pterygota</taxon>
        <taxon>Neoptera</taxon>
        <taxon>Endopterygota</taxon>
        <taxon>Hymenoptera</taxon>
        <taxon>Apocrita</taxon>
        <taxon>Aculeata</taxon>
        <taxon>Formicoidea</taxon>
        <taxon>Formicidae</taxon>
        <taxon>Myrmicinae</taxon>
        <taxon>Trachymyrmex</taxon>
    </lineage>
</organism>
<evidence type="ECO:0000313" key="2">
    <source>
        <dbReference type="EMBL" id="KYN21863.1"/>
    </source>
</evidence>
<dbReference type="CDD" id="cd10442">
    <property type="entry name" value="GIY-YIG_PLEs"/>
    <property type="match status" value="1"/>
</dbReference>
<reference evidence="2 3" key="1">
    <citation type="submission" date="2015-09" db="EMBL/GenBank/DDBJ databases">
        <title>Trachymyrmex cornetzi WGS genome.</title>
        <authorList>
            <person name="Nygaard S."/>
            <person name="Hu H."/>
            <person name="Boomsma J."/>
            <person name="Zhang G."/>
        </authorList>
    </citation>
    <scope>NUCLEOTIDE SEQUENCE [LARGE SCALE GENOMIC DNA]</scope>
    <source>
        <strain evidence="2">Tcor2-1</strain>
        <tissue evidence="2">Whole body</tissue>
    </source>
</reference>
<dbReference type="PANTHER" id="PTHR21301">
    <property type="entry name" value="REVERSE TRANSCRIPTASE"/>
    <property type="match status" value="1"/>
</dbReference>
<dbReference type="STRING" id="471704.A0A151JA87"/>
<dbReference type="PROSITE" id="PS50164">
    <property type="entry name" value="GIY_YIG"/>
    <property type="match status" value="1"/>
</dbReference>
<dbReference type="Proteomes" id="UP000078492">
    <property type="component" value="Unassembled WGS sequence"/>
</dbReference>
<sequence length="323" mass="38339">MLFYYRYVDDIIMTLPKDKIDSTLNCFNSYHERIKFTVEHSNKNGINFLDVKLLIENGRLIFDIYKKPTDSGRYLNFYSNHPVTHKRGVIINQLDRVLFLSHPKFHEVNISNLINTLLNNGYPLQFLFATIKNRIKSITYKKSFKFINDQRVNMNSSNISKKYFTVPFFKKISEKFIPIINKFNFNIAYRPINRLSSIIKTGKDIIKKEDQSNVVYKINCQDCESTYIGQTKRKLRTRIKEHKNDYKKPMNNLSVVSRHILEFNHAMDWDNTNIVDSEQSYYKRMISEMIHIKKQKNSLNKQSDTERLPDVYIPIICQCLSLT</sequence>
<keyword evidence="3" id="KW-1185">Reference proteome</keyword>
<proteinExistence type="predicted"/>
<dbReference type="InterPro" id="IPR000305">
    <property type="entry name" value="GIY-YIG_endonuc"/>
</dbReference>
<dbReference type="Pfam" id="PF01541">
    <property type="entry name" value="GIY-YIG"/>
    <property type="match status" value="1"/>
</dbReference>
<feature type="domain" description="GIY-YIG" evidence="1">
    <location>
        <begin position="211"/>
        <end position="298"/>
    </location>
</feature>
<dbReference type="Gene3D" id="3.40.1440.10">
    <property type="entry name" value="GIY-YIG endonuclease"/>
    <property type="match status" value="1"/>
</dbReference>
<protein>
    <recommendedName>
        <fullName evidence="1">GIY-YIG domain-containing protein</fullName>
    </recommendedName>
</protein>
<dbReference type="AlphaFoldDB" id="A0A151JA87"/>
<gene>
    <name evidence="2" type="ORF">ALC57_05757</name>
</gene>
<evidence type="ECO:0000313" key="3">
    <source>
        <dbReference type="Proteomes" id="UP000078492"/>
    </source>
</evidence>
<dbReference type="EMBL" id="KQ979348">
    <property type="protein sequence ID" value="KYN21863.1"/>
    <property type="molecule type" value="Genomic_DNA"/>
</dbReference>
<dbReference type="PANTHER" id="PTHR21301:SF10">
    <property type="entry name" value="REVERSE TRANSCRIPTASE DOMAIN-CONTAINING PROTEIN"/>
    <property type="match status" value="1"/>
</dbReference>
<dbReference type="SUPFAM" id="SSF82771">
    <property type="entry name" value="GIY-YIG endonuclease"/>
    <property type="match status" value="1"/>
</dbReference>
<dbReference type="InterPro" id="IPR035901">
    <property type="entry name" value="GIY-YIG_endonuc_sf"/>
</dbReference>
<name>A0A151JA87_9HYME</name>